<protein>
    <submittedName>
        <fullName evidence="1">Uncharacterized protein</fullName>
    </submittedName>
</protein>
<dbReference type="Proteomes" id="UP000188354">
    <property type="component" value="Unassembled WGS sequence"/>
</dbReference>
<accession>A0A1J7FNX9</accession>
<keyword evidence="2" id="KW-1185">Reference proteome</keyword>
<evidence type="ECO:0000313" key="2">
    <source>
        <dbReference type="Proteomes" id="UP000188354"/>
    </source>
</evidence>
<dbReference type="AlphaFoldDB" id="A0A1J7FNX9"/>
<dbReference type="Gramene" id="OIV89631">
    <property type="protein sequence ID" value="OIV89631"/>
    <property type="gene ID" value="TanjilG_14157"/>
</dbReference>
<organism evidence="1 2">
    <name type="scientific">Lupinus angustifolius</name>
    <name type="common">Narrow-leaved blue lupine</name>
    <dbReference type="NCBI Taxonomy" id="3871"/>
    <lineage>
        <taxon>Eukaryota</taxon>
        <taxon>Viridiplantae</taxon>
        <taxon>Streptophyta</taxon>
        <taxon>Embryophyta</taxon>
        <taxon>Tracheophyta</taxon>
        <taxon>Spermatophyta</taxon>
        <taxon>Magnoliopsida</taxon>
        <taxon>eudicotyledons</taxon>
        <taxon>Gunneridae</taxon>
        <taxon>Pentapetalae</taxon>
        <taxon>rosids</taxon>
        <taxon>fabids</taxon>
        <taxon>Fabales</taxon>
        <taxon>Fabaceae</taxon>
        <taxon>Papilionoideae</taxon>
        <taxon>50 kb inversion clade</taxon>
        <taxon>genistoids sensu lato</taxon>
        <taxon>core genistoids</taxon>
        <taxon>Genisteae</taxon>
        <taxon>Lupinus</taxon>
    </lineage>
</organism>
<name>A0A1J7FNX9_LUPAN</name>
<gene>
    <name evidence="1" type="ORF">TanjilG_14157</name>
</gene>
<reference evidence="1 2" key="1">
    <citation type="journal article" date="2017" name="Plant Biotechnol. J.">
        <title>A comprehensive draft genome sequence for lupin (Lupinus angustifolius), an emerging health food: insights into plant-microbe interactions and legume evolution.</title>
        <authorList>
            <person name="Hane J.K."/>
            <person name="Ming Y."/>
            <person name="Kamphuis L.G."/>
            <person name="Nelson M.N."/>
            <person name="Garg G."/>
            <person name="Atkins C.A."/>
            <person name="Bayer P.E."/>
            <person name="Bravo A."/>
            <person name="Bringans S."/>
            <person name="Cannon S."/>
            <person name="Edwards D."/>
            <person name="Foley R."/>
            <person name="Gao L.L."/>
            <person name="Harrison M.J."/>
            <person name="Huang W."/>
            <person name="Hurgobin B."/>
            <person name="Li S."/>
            <person name="Liu C.W."/>
            <person name="McGrath A."/>
            <person name="Morahan G."/>
            <person name="Murray J."/>
            <person name="Weller J."/>
            <person name="Jian J."/>
            <person name="Singh K.B."/>
        </authorList>
    </citation>
    <scope>NUCLEOTIDE SEQUENCE [LARGE SCALE GENOMIC DNA]</scope>
    <source>
        <strain evidence="2">cv. Tanjil</strain>
        <tissue evidence="1">Whole plant</tissue>
    </source>
</reference>
<dbReference type="EMBL" id="KV862268">
    <property type="protein sequence ID" value="OIV89631.1"/>
    <property type="molecule type" value="Genomic_DNA"/>
</dbReference>
<evidence type="ECO:0000313" key="1">
    <source>
        <dbReference type="EMBL" id="OIV89631.1"/>
    </source>
</evidence>
<proteinExistence type="predicted"/>
<sequence length="80" mass="8497">MGTIQPPNKVVEVRDGLWWLGGLLVVTEILREFTVSSLSFEVAVIRFFSRMAGGGSVGGGRITIGVISSSLPPFSVSKDS</sequence>